<dbReference type="InterPro" id="IPR052854">
    <property type="entry name" value="Serpentine_rcpt_epsilon"/>
</dbReference>
<dbReference type="PANTHER" id="PTHR47518">
    <property type="entry name" value="SERPENTINE RECEPTOR CLASS EPSILON-13-RELATED"/>
    <property type="match status" value="1"/>
</dbReference>
<gene>
    <name evidence="3" type="primary">Acey_s0161.g3386</name>
    <name evidence="3" type="ORF">Y032_0161g3386</name>
</gene>
<feature type="transmembrane region" description="Helical" evidence="2">
    <location>
        <begin position="233"/>
        <end position="251"/>
    </location>
</feature>
<comment type="similarity">
    <text evidence="1">Belongs to the nematode receptor-like protein sre family.</text>
</comment>
<name>A0A016SY45_9BILA</name>
<organism evidence="3 4">
    <name type="scientific">Ancylostoma ceylanicum</name>
    <dbReference type="NCBI Taxonomy" id="53326"/>
    <lineage>
        <taxon>Eukaryota</taxon>
        <taxon>Metazoa</taxon>
        <taxon>Ecdysozoa</taxon>
        <taxon>Nematoda</taxon>
        <taxon>Chromadorea</taxon>
        <taxon>Rhabditida</taxon>
        <taxon>Rhabditina</taxon>
        <taxon>Rhabditomorpha</taxon>
        <taxon>Strongyloidea</taxon>
        <taxon>Ancylostomatidae</taxon>
        <taxon>Ancylostomatinae</taxon>
        <taxon>Ancylostoma</taxon>
    </lineage>
</organism>
<protein>
    <recommendedName>
        <fullName evidence="5">G-protein coupled receptors family 1 profile domain-containing protein</fullName>
    </recommendedName>
</protein>
<dbReference type="Gene3D" id="1.20.1070.10">
    <property type="entry name" value="Rhodopsin 7-helix transmembrane proteins"/>
    <property type="match status" value="1"/>
</dbReference>
<dbReference type="AlphaFoldDB" id="A0A016SY45"/>
<evidence type="ECO:0000256" key="2">
    <source>
        <dbReference type="SAM" id="Phobius"/>
    </source>
</evidence>
<dbReference type="Pfam" id="PF03125">
    <property type="entry name" value="Sre"/>
    <property type="match status" value="1"/>
</dbReference>
<dbReference type="EMBL" id="JARK01001497">
    <property type="protein sequence ID" value="EYB95352.1"/>
    <property type="molecule type" value="Genomic_DNA"/>
</dbReference>
<dbReference type="PANTHER" id="PTHR47518:SF11">
    <property type="entry name" value="SERPENTINE RECEPTOR, CLASS E (EPSILON)-RELATED"/>
    <property type="match status" value="1"/>
</dbReference>
<dbReference type="GO" id="GO:0016020">
    <property type="term" value="C:membrane"/>
    <property type="evidence" value="ECO:0007669"/>
    <property type="project" value="InterPro"/>
</dbReference>
<sequence length="314" mass="36223">MATVIVVTACYIVITLLCLSMVVEAIFITAILWCKAFHTNLRILLTNLTTAYIMITIANTGKFIWKTWDERTPAMFHNFSRTGSVIFLLTFVFILVERVYAIRHSDSYENCDLRFPREVVLLCVLEWCVSFATLFVDMDGHFGVTQMLITAIIVECLCTLVFFFLYRWARRIYSMHVNTSLSNRYQQSENVRTTSSFWTALAYACVSNIVITAGFFVVTRILEQGVPKDVCEFVLITIMISQPMVMITQLWRCNPKLRKLLAVVRPYAIKPLPPLSLKGDPLFLDVSLHRDLYFKSYRECWEADSVKSKCKVLC</sequence>
<keyword evidence="2" id="KW-1133">Transmembrane helix</keyword>
<feature type="transmembrane region" description="Helical" evidence="2">
    <location>
        <begin position="147"/>
        <end position="166"/>
    </location>
</feature>
<evidence type="ECO:0000313" key="3">
    <source>
        <dbReference type="EMBL" id="EYB95352.1"/>
    </source>
</evidence>
<dbReference type="Proteomes" id="UP000024635">
    <property type="component" value="Unassembled WGS sequence"/>
</dbReference>
<evidence type="ECO:0000313" key="4">
    <source>
        <dbReference type="Proteomes" id="UP000024635"/>
    </source>
</evidence>
<reference evidence="4" key="1">
    <citation type="journal article" date="2015" name="Nat. Genet.">
        <title>The genome and transcriptome of the zoonotic hookworm Ancylostoma ceylanicum identify infection-specific gene families.</title>
        <authorList>
            <person name="Schwarz E.M."/>
            <person name="Hu Y."/>
            <person name="Antoshechkin I."/>
            <person name="Miller M.M."/>
            <person name="Sternberg P.W."/>
            <person name="Aroian R.V."/>
        </authorList>
    </citation>
    <scope>NUCLEOTIDE SEQUENCE</scope>
    <source>
        <strain evidence="4">HY135</strain>
    </source>
</reference>
<feature type="transmembrane region" description="Helical" evidence="2">
    <location>
        <begin position="85"/>
        <end position="103"/>
    </location>
</feature>
<evidence type="ECO:0000256" key="1">
    <source>
        <dbReference type="ARBA" id="ARBA00006803"/>
    </source>
</evidence>
<proteinExistence type="inferred from homology"/>
<keyword evidence="2" id="KW-0812">Transmembrane</keyword>
<comment type="caution">
    <text evidence="3">The sequence shown here is derived from an EMBL/GenBank/DDBJ whole genome shotgun (WGS) entry which is preliminary data.</text>
</comment>
<keyword evidence="4" id="KW-1185">Reference proteome</keyword>
<feature type="transmembrane region" description="Helical" evidence="2">
    <location>
        <begin position="200"/>
        <end position="221"/>
    </location>
</feature>
<dbReference type="GO" id="GO:0007606">
    <property type="term" value="P:sensory perception of chemical stimulus"/>
    <property type="evidence" value="ECO:0007669"/>
    <property type="project" value="InterPro"/>
</dbReference>
<feature type="transmembrane region" description="Helical" evidence="2">
    <location>
        <begin position="6"/>
        <end position="32"/>
    </location>
</feature>
<evidence type="ECO:0008006" key="5">
    <source>
        <dbReference type="Google" id="ProtNLM"/>
    </source>
</evidence>
<feature type="transmembrane region" description="Helical" evidence="2">
    <location>
        <begin position="44"/>
        <end position="65"/>
    </location>
</feature>
<accession>A0A016SY45</accession>
<dbReference type="InterPro" id="IPR004151">
    <property type="entry name" value="7TM_GPCR_serpentine_rcpt_Sre"/>
</dbReference>
<keyword evidence="2" id="KW-0472">Membrane</keyword>